<dbReference type="InterPro" id="IPR036097">
    <property type="entry name" value="HisK_dim/P_sf"/>
</dbReference>
<keyword evidence="6" id="KW-0808">Transferase</keyword>
<dbReference type="SUPFAM" id="SSF158472">
    <property type="entry name" value="HAMP domain-like"/>
    <property type="match status" value="1"/>
</dbReference>
<dbReference type="OrthoDB" id="5499837at2"/>
<dbReference type="Gene3D" id="1.10.287.130">
    <property type="match status" value="1"/>
</dbReference>
<dbReference type="InterPro" id="IPR005467">
    <property type="entry name" value="His_kinase_dom"/>
</dbReference>
<dbReference type="InterPro" id="IPR050980">
    <property type="entry name" value="2C_sensor_his_kinase"/>
</dbReference>
<evidence type="ECO:0000256" key="2">
    <source>
        <dbReference type="ARBA" id="ARBA00004651"/>
    </source>
</evidence>
<evidence type="ECO:0000256" key="7">
    <source>
        <dbReference type="ARBA" id="ARBA00022692"/>
    </source>
</evidence>
<gene>
    <name evidence="16" type="ORF">CF165_46215</name>
</gene>
<proteinExistence type="predicted"/>
<dbReference type="Pfam" id="PF00672">
    <property type="entry name" value="HAMP"/>
    <property type="match status" value="1"/>
</dbReference>
<dbReference type="EMBL" id="NMUL01000076">
    <property type="protein sequence ID" value="OXM59708.1"/>
    <property type="molecule type" value="Genomic_DNA"/>
</dbReference>
<keyword evidence="9 16" id="KW-0418">Kinase</keyword>
<dbReference type="SMART" id="SM00388">
    <property type="entry name" value="HisKA"/>
    <property type="match status" value="1"/>
</dbReference>
<feature type="domain" description="HAMP" evidence="15">
    <location>
        <begin position="167"/>
        <end position="219"/>
    </location>
</feature>
<feature type="transmembrane region" description="Helical" evidence="13">
    <location>
        <begin position="12"/>
        <end position="32"/>
    </location>
</feature>
<accession>A0A229SLD3</accession>
<sequence>MRARVVRVAMIAVSVALVLFAVPLAILVWSSLLTEEQGEMERVALAAAVRVGPQFLTGDPVELPTAEADNTIGVYDLGGHLKSGHGPEIADDVVRQAYAGAAADGQAGADLVVAVPVSAAEHVNGVVRAAAPMSVVWARAFLAWSLLAALAGGALMVAVLIARRQARLLTGPLEDLSSASDRIAGGDLGARADPGDVPEISRVALAHNLMVDRLTQLLDRQSHFSADASHQLRTPLSGLLLELEAARTAPPADLPRILDDTARGVRDLSRTVEDLLALSRHHPERWFMAAPGTVADVLTGAEQRWHGPLAHEGRRLVMNIDPDIRDWPVPASLLTQIVDVLADNAARHGRGTVTLTARDTSGVLAIDVADEGAVRLDSADVFVRGASSGGGHGIGLALARTIAEAGGGRLTVTRRAPTTFTLYLPRLDDTA</sequence>
<dbReference type="SMART" id="SM00304">
    <property type="entry name" value="HAMP"/>
    <property type="match status" value="1"/>
</dbReference>
<name>A0A229SLD3_9PSEU</name>
<keyword evidence="11 13" id="KW-1133">Transmembrane helix</keyword>
<dbReference type="SUPFAM" id="SSF55874">
    <property type="entry name" value="ATPase domain of HSP90 chaperone/DNA topoisomerase II/histidine kinase"/>
    <property type="match status" value="1"/>
</dbReference>
<evidence type="ECO:0000256" key="12">
    <source>
        <dbReference type="ARBA" id="ARBA00023012"/>
    </source>
</evidence>
<evidence type="ECO:0000313" key="16">
    <source>
        <dbReference type="EMBL" id="OXM59708.1"/>
    </source>
</evidence>
<feature type="domain" description="Histidine kinase" evidence="14">
    <location>
        <begin position="227"/>
        <end position="428"/>
    </location>
</feature>
<dbReference type="Proteomes" id="UP000215199">
    <property type="component" value="Unassembled WGS sequence"/>
</dbReference>
<keyword evidence="8" id="KW-0547">Nucleotide-binding</keyword>
<dbReference type="SMART" id="SM00387">
    <property type="entry name" value="HATPase_c"/>
    <property type="match status" value="1"/>
</dbReference>
<comment type="caution">
    <text evidence="16">The sequence shown here is derived from an EMBL/GenBank/DDBJ whole genome shotgun (WGS) entry which is preliminary data.</text>
</comment>
<dbReference type="PROSITE" id="PS50109">
    <property type="entry name" value="HIS_KIN"/>
    <property type="match status" value="1"/>
</dbReference>
<dbReference type="Pfam" id="PF02518">
    <property type="entry name" value="HATPase_c"/>
    <property type="match status" value="1"/>
</dbReference>
<keyword evidence="4" id="KW-1003">Cell membrane</keyword>
<dbReference type="InterPro" id="IPR036890">
    <property type="entry name" value="HATPase_C_sf"/>
</dbReference>
<dbReference type="RefSeq" id="WP_093953957.1">
    <property type="nucleotide sequence ID" value="NZ_NMUL01000076.1"/>
</dbReference>
<dbReference type="SUPFAM" id="SSF47384">
    <property type="entry name" value="Homodimeric domain of signal transducing histidine kinase"/>
    <property type="match status" value="1"/>
</dbReference>
<evidence type="ECO:0000256" key="13">
    <source>
        <dbReference type="SAM" id="Phobius"/>
    </source>
</evidence>
<evidence type="ECO:0000256" key="1">
    <source>
        <dbReference type="ARBA" id="ARBA00000085"/>
    </source>
</evidence>
<organism evidence="16 17">
    <name type="scientific">Amycolatopsis vastitatis</name>
    <dbReference type="NCBI Taxonomy" id="1905142"/>
    <lineage>
        <taxon>Bacteria</taxon>
        <taxon>Bacillati</taxon>
        <taxon>Actinomycetota</taxon>
        <taxon>Actinomycetes</taxon>
        <taxon>Pseudonocardiales</taxon>
        <taxon>Pseudonocardiaceae</taxon>
        <taxon>Amycolatopsis</taxon>
    </lineage>
</organism>
<evidence type="ECO:0000256" key="9">
    <source>
        <dbReference type="ARBA" id="ARBA00022777"/>
    </source>
</evidence>
<comment type="catalytic activity">
    <reaction evidence="1">
        <text>ATP + protein L-histidine = ADP + protein N-phospho-L-histidine.</text>
        <dbReference type="EC" id="2.7.13.3"/>
    </reaction>
</comment>
<evidence type="ECO:0000256" key="6">
    <source>
        <dbReference type="ARBA" id="ARBA00022679"/>
    </source>
</evidence>
<dbReference type="InterPro" id="IPR003660">
    <property type="entry name" value="HAMP_dom"/>
</dbReference>
<dbReference type="Pfam" id="PF00512">
    <property type="entry name" value="HisKA"/>
    <property type="match status" value="1"/>
</dbReference>
<comment type="subcellular location">
    <subcellularLocation>
        <location evidence="2">Cell membrane</location>
        <topology evidence="2">Multi-pass membrane protein</topology>
    </subcellularLocation>
</comment>
<evidence type="ECO:0000256" key="8">
    <source>
        <dbReference type="ARBA" id="ARBA00022741"/>
    </source>
</evidence>
<evidence type="ECO:0000256" key="3">
    <source>
        <dbReference type="ARBA" id="ARBA00012438"/>
    </source>
</evidence>
<dbReference type="AlphaFoldDB" id="A0A229SLD3"/>
<dbReference type="GO" id="GO:0005524">
    <property type="term" value="F:ATP binding"/>
    <property type="evidence" value="ECO:0007669"/>
    <property type="project" value="UniProtKB-KW"/>
</dbReference>
<dbReference type="InterPro" id="IPR003594">
    <property type="entry name" value="HATPase_dom"/>
</dbReference>
<evidence type="ECO:0000256" key="10">
    <source>
        <dbReference type="ARBA" id="ARBA00022840"/>
    </source>
</evidence>
<dbReference type="PROSITE" id="PS50885">
    <property type="entry name" value="HAMP"/>
    <property type="match status" value="1"/>
</dbReference>
<evidence type="ECO:0000256" key="4">
    <source>
        <dbReference type="ARBA" id="ARBA00022475"/>
    </source>
</evidence>
<keyword evidence="7 13" id="KW-0812">Transmembrane</keyword>
<keyword evidence="10" id="KW-0067">ATP-binding</keyword>
<dbReference type="PANTHER" id="PTHR44936">
    <property type="entry name" value="SENSOR PROTEIN CREC"/>
    <property type="match status" value="1"/>
</dbReference>
<dbReference type="CDD" id="cd06225">
    <property type="entry name" value="HAMP"/>
    <property type="match status" value="1"/>
</dbReference>
<dbReference type="PANTHER" id="PTHR44936:SF9">
    <property type="entry name" value="SENSOR PROTEIN CREC"/>
    <property type="match status" value="1"/>
</dbReference>
<keyword evidence="5" id="KW-0597">Phosphoprotein</keyword>
<evidence type="ECO:0000256" key="5">
    <source>
        <dbReference type="ARBA" id="ARBA00022553"/>
    </source>
</evidence>
<dbReference type="InterPro" id="IPR003661">
    <property type="entry name" value="HisK_dim/P_dom"/>
</dbReference>
<keyword evidence="12" id="KW-0902">Two-component regulatory system</keyword>
<dbReference type="GO" id="GO:0005886">
    <property type="term" value="C:plasma membrane"/>
    <property type="evidence" value="ECO:0007669"/>
    <property type="project" value="UniProtKB-SubCell"/>
</dbReference>
<dbReference type="GO" id="GO:0000155">
    <property type="term" value="F:phosphorelay sensor kinase activity"/>
    <property type="evidence" value="ECO:0007669"/>
    <property type="project" value="InterPro"/>
</dbReference>
<keyword evidence="17" id="KW-1185">Reference proteome</keyword>
<protein>
    <recommendedName>
        <fullName evidence="3">histidine kinase</fullName>
        <ecNumber evidence="3">2.7.13.3</ecNumber>
    </recommendedName>
</protein>
<dbReference type="Gene3D" id="3.30.565.10">
    <property type="entry name" value="Histidine kinase-like ATPase, C-terminal domain"/>
    <property type="match status" value="1"/>
</dbReference>
<keyword evidence="13" id="KW-0472">Membrane</keyword>
<dbReference type="CDD" id="cd00082">
    <property type="entry name" value="HisKA"/>
    <property type="match status" value="1"/>
</dbReference>
<evidence type="ECO:0000256" key="11">
    <source>
        <dbReference type="ARBA" id="ARBA00022989"/>
    </source>
</evidence>
<evidence type="ECO:0000313" key="17">
    <source>
        <dbReference type="Proteomes" id="UP000215199"/>
    </source>
</evidence>
<evidence type="ECO:0000259" key="15">
    <source>
        <dbReference type="PROSITE" id="PS50885"/>
    </source>
</evidence>
<dbReference type="EC" id="2.7.13.3" evidence="3"/>
<reference evidence="17" key="1">
    <citation type="submission" date="2017-07" db="EMBL/GenBank/DDBJ databases">
        <title>Comparative genome mining reveals phylogenetic distribution patterns of secondary metabolites in Amycolatopsis.</title>
        <authorList>
            <person name="Adamek M."/>
            <person name="Alanjary M."/>
            <person name="Sales-Ortells H."/>
            <person name="Goodfellow M."/>
            <person name="Bull A.T."/>
            <person name="Kalinowski J."/>
            <person name="Ziemert N."/>
        </authorList>
    </citation>
    <scope>NUCLEOTIDE SEQUENCE [LARGE SCALE GENOMIC DNA]</scope>
    <source>
        <strain evidence="17">H5</strain>
    </source>
</reference>
<evidence type="ECO:0000259" key="14">
    <source>
        <dbReference type="PROSITE" id="PS50109"/>
    </source>
</evidence>
<dbReference type="Gene3D" id="6.10.340.10">
    <property type="match status" value="1"/>
</dbReference>
<feature type="transmembrane region" description="Helical" evidence="13">
    <location>
        <begin position="141"/>
        <end position="162"/>
    </location>
</feature>